<organism evidence="2 3">
    <name type="scientific">Linum tenue</name>
    <dbReference type="NCBI Taxonomy" id="586396"/>
    <lineage>
        <taxon>Eukaryota</taxon>
        <taxon>Viridiplantae</taxon>
        <taxon>Streptophyta</taxon>
        <taxon>Embryophyta</taxon>
        <taxon>Tracheophyta</taxon>
        <taxon>Spermatophyta</taxon>
        <taxon>Magnoliopsida</taxon>
        <taxon>eudicotyledons</taxon>
        <taxon>Gunneridae</taxon>
        <taxon>Pentapetalae</taxon>
        <taxon>rosids</taxon>
        <taxon>fabids</taxon>
        <taxon>Malpighiales</taxon>
        <taxon>Linaceae</taxon>
        <taxon>Linum</taxon>
    </lineage>
</organism>
<proteinExistence type="predicted"/>
<comment type="caution">
    <text evidence="2">The sequence shown here is derived from an EMBL/GenBank/DDBJ whole genome shotgun (WGS) entry which is preliminary data.</text>
</comment>
<feature type="non-terminal residue" evidence="2">
    <location>
        <position position="43"/>
    </location>
</feature>
<name>A0AAV0H962_9ROSI</name>
<evidence type="ECO:0000313" key="3">
    <source>
        <dbReference type="Proteomes" id="UP001154282"/>
    </source>
</evidence>
<reference evidence="2" key="1">
    <citation type="submission" date="2022-08" db="EMBL/GenBank/DDBJ databases">
        <authorList>
            <person name="Gutierrez-Valencia J."/>
        </authorList>
    </citation>
    <scope>NUCLEOTIDE SEQUENCE</scope>
</reference>
<dbReference type="AlphaFoldDB" id="A0AAV0H962"/>
<sequence>MELASFGIQNGRQRKKRRKLDSIPGSPNGVIDLSFSLDCSDDS</sequence>
<dbReference type="Proteomes" id="UP001154282">
    <property type="component" value="Unassembled WGS sequence"/>
</dbReference>
<protein>
    <submittedName>
        <fullName evidence="2">Uncharacterized protein</fullName>
    </submittedName>
</protein>
<dbReference type="EMBL" id="CAMGYJ010000002">
    <property type="protein sequence ID" value="CAI0381825.1"/>
    <property type="molecule type" value="Genomic_DNA"/>
</dbReference>
<keyword evidence="3" id="KW-1185">Reference proteome</keyword>
<evidence type="ECO:0000313" key="2">
    <source>
        <dbReference type="EMBL" id="CAI0381825.1"/>
    </source>
</evidence>
<gene>
    <name evidence="2" type="ORF">LITE_LOCUS3317</name>
</gene>
<accession>A0AAV0H962</accession>
<feature type="region of interest" description="Disordered" evidence="1">
    <location>
        <begin position="1"/>
        <end position="29"/>
    </location>
</feature>
<evidence type="ECO:0000256" key="1">
    <source>
        <dbReference type="SAM" id="MobiDB-lite"/>
    </source>
</evidence>